<dbReference type="InterPro" id="IPR009081">
    <property type="entry name" value="PP-bd_ACP"/>
</dbReference>
<dbReference type="FunFam" id="2.30.38.10:FF:000001">
    <property type="entry name" value="Non-ribosomal peptide synthetase PvdI"/>
    <property type="match status" value="2"/>
</dbReference>
<dbReference type="PANTHER" id="PTHR45527">
    <property type="entry name" value="NONRIBOSOMAL PEPTIDE SYNTHETASE"/>
    <property type="match status" value="1"/>
</dbReference>
<evidence type="ECO:0000256" key="4">
    <source>
        <dbReference type="ARBA" id="ARBA00022553"/>
    </source>
</evidence>
<dbReference type="InterPro" id="IPR042099">
    <property type="entry name" value="ANL_N_sf"/>
</dbReference>
<dbReference type="InterPro" id="IPR000873">
    <property type="entry name" value="AMP-dep_synth/lig_dom"/>
</dbReference>
<dbReference type="NCBIfam" id="TIGR01720">
    <property type="entry name" value="NRPS-para261"/>
    <property type="match status" value="1"/>
</dbReference>
<protein>
    <submittedName>
        <fullName evidence="8">Amino acid adenylation domain-containing protein</fullName>
    </submittedName>
</protein>
<keyword evidence="3" id="KW-0596">Phosphopantetheine</keyword>
<dbReference type="Gene3D" id="3.30.300.30">
    <property type="match status" value="3"/>
</dbReference>
<dbReference type="InterPro" id="IPR010071">
    <property type="entry name" value="AA_adenyl_dom"/>
</dbReference>
<dbReference type="Gene3D" id="3.40.50.980">
    <property type="match status" value="4"/>
</dbReference>
<dbReference type="EMBL" id="CP043661">
    <property type="protein sequence ID" value="QNE17032.1"/>
    <property type="molecule type" value="Genomic_DNA"/>
</dbReference>
<dbReference type="CDD" id="cd05930">
    <property type="entry name" value="A_NRPS"/>
    <property type="match status" value="2"/>
</dbReference>
<gene>
    <name evidence="8" type="ORF">F1D05_02810</name>
</gene>
<evidence type="ECO:0000256" key="3">
    <source>
        <dbReference type="ARBA" id="ARBA00022450"/>
    </source>
</evidence>
<dbReference type="Gene3D" id="3.30.559.10">
    <property type="entry name" value="Chloramphenicol acetyltransferase-like domain"/>
    <property type="match status" value="4"/>
</dbReference>
<evidence type="ECO:0000313" key="9">
    <source>
        <dbReference type="Proteomes" id="UP000515563"/>
    </source>
</evidence>
<evidence type="ECO:0000259" key="7">
    <source>
        <dbReference type="PROSITE" id="PS50075"/>
    </source>
</evidence>
<dbReference type="GO" id="GO:0003824">
    <property type="term" value="F:catalytic activity"/>
    <property type="evidence" value="ECO:0007669"/>
    <property type="project" value="InterPro"/>
</dbReference>
<dbReference type="KEGG" id="kqi:F1D05_02810"/>
<dbReference type="Pfam" id="PF00550">
    <property type="entry name" value="PP-binding"/>
    <property type="match status" value="3"/>
</dbReference>
<name>A0A7G6WSR7_9ACTN</name>
<dbReference type="FunFam" id="1.10.1200.10:FF:000005">
    <property type="entry name" value="Nonribosomal peptide synthetase 1"/>
    <property type="match status" value="1"/>
</dbReference>
<dbReference type="NCBIfam" id="NF003417">
    <property type="entry name" value="PRK04813.1"/>
    <property type="match status" value="3"/>
</dbReference>
<dbReference type="FunFam" id="1.10.1200.10:FF:000016">
    <property type="entry name" value="Non-ribosomal peptide synthase"/>
    <property type="match status" value="2"/>
</dbReference>
<proteinExistence type="inferred from homology"/>
<dbReference type="InterPro" id="IPR029058">
    <property type="entry name" value="AB_hydrolase_fold"/>
</dbReference>
<feature type="domain" description="Carrier" evidence="7">
    <location>
        <begin position="3556"/>
        <end position="3631"/>
    </location>
</feature>
<dbReference type="SUPFAM" id="SSF56801">
    <property type="entry name" value="Acetyl-CoA synthetase-like"/>
    <property type="match status" value="3"/>
</dbReference>
<keyword evidence="4" id="KW-0597">Phosphoprotein</keyword>
<dbReference type="Pfam" id="PF00668">
    <property type="entry name" value="Condensation"/>
    <property type="match status" value="4"/>
</dbReference>
<keyword evidence="6" id="KW-0045">Antibiotic biosynthesis</keyword>
<dbReference type="GO" id="GO:0017000">
    <property type="term" value="P:antibiotic biosynthetic process"/>
    <property type="evidence" value="ECO:0007669"/>
    <property type="project" value="UniProtKB-KW"/>
</dbReference>
<feature type="domain" description="Carrier" evidence="7">
    <location>
        <begin position="2522"/>
        <end position="2597"/>
    </location>
</feature>
<dbReference type="InterPro" id="IPR045851">
    <property type="entry name" value="AMP-bd_C_sf"/>
</dbReference>
<dbReference type="Gene3D" id="3.30.559.30">
    <property type="entry name" value="Nonribosomal peptide synthetase, condensation domain"/>
    <property type="match status" value="4"/>
</dbReference>
<dbReference type="NCBIfam" id="TIGR01733">
    <property type="entry name" value="AA-adenyl-dom"/>
    <property type="match status" value="3"/>
</dbReference>
<dbReference type="Pfam" id="PF00501">
    <property type="entry name" value="AMP-binding"/>
    <property type="match status" value="3"/>
</dbReference>
<dbReference type="Gene3D" id="3.40.50.1820">
    <property type="entry name" value="alpha/beta hydrolase"/>
    <property type="match status" value="1"/>
</dbReference>
<dbReference type="CDD" id="cd19540">
    <property type="entry name" value="LCL_NRPS-like"/>
    <property type="match status" value="1"/>
</dbReference>
<dbReference type="FunFam" id="3.40.50.980:FF:000002">
    <property type="entry name" value="Enterobactin synthetase component F"/>
    <property type="match status" value="1"/>
</dbReference>
<dbReference type="GO" id="GO:0044550">
    <property type="term" value="P:secondary metabolite biosynthetic process"/>
    <property type="evidence" value="ECO:0007669"/>
    <property type="project" value="UniProtKB-ARBA"/>
</dbReference>
<dbReference type="InterPro" id="IPR010060">
    <property type="entry name" value="NRPS_synth"/>
</dbReference>
<dbReference type="GO" id="GO:0008610">
    <property type="term" value="P:lipid biosynthetic process"/>
    <property type="evidence" value="ECO:0007669"/>
    <property type="project" value="UniProtKB-ARBA"/>
</dbReference>
<dbReference type="SUPFAM" id="SSF47336">
    <property type="entry name" value="ACP-like"/>
    <property type="match status" value="3"/>
</dbReference>
<dbReference type="Gene3D" id="1.10.1200.10">
    <property type="entry name" value="ACP-like"/>
    <property type="match status" value="2"/>
</dbReference>
<reference evidence="8 9" key="2">
    <citation type="journal article" date="2020" name="Microbiol. Resour. Announc.">
        <title>Antarctic desert soil bacteria exhibit high novel natural product potential, evaluated through long-read genome sequencing and comparative genomics.</title>
        <authorList>
            <person name="Benaud N."/>
            <person name="Edwards R.J."/>
            <person name="Amos T.G."/>
            <person name="D'Agostino P.M."/>
            <person name="Gutierrez-Chavez C."/>
            <person name="Montgomery K."/>
            <person name="Nicetic I."/>
            <person name="Ferrari B.C."/>
        </authorList>
    </citation>
    <scope>NUCLEOTIDE SEQUENCE [LARGE SCALE GENOMIC DNA]</scope>
    <source>
        <strain evidence="8 9">SPB151</strain>
    </source>
</reference>
<dbReference type="CDD" id="cd17646">
    <property type="entry name" value="A_NRPS_AB3403-like"/>
    <property type="match status" value="1"/>
</dbReference>
<keyword evidence="5" id="KW-0677">Repeat</keyword>
<comment type="cofactor">
    <cofactor evidence="1">
        <name>pantetheine 4'-phosphate</name>
        <dbReference type="ChEBI" id="CHEBI:47942"/>
    </cofactor>
</comment>
<dbReference type="Gene3D" id="2.30.38.10">
    <property type="entry name" value="Luciferase, Domain 3"/>
    <property type="match status" value="2"/>
</dbReference>
<evidence type="ECO:0000256" key="5">
    <source>
        <dbReference type="ARBA" id="ARBA00022737"/>
    </source>
</evidence>
<evidence type="ECO:0000256" key="2">
    <source>
        <dbReference type="ARBA" id="ARBA00006432"/>
    </source>
</evidence>
<dbReference type="Gene3D" id="3.40.50.12780">
    <property type="entry name" value="N-terminal domain of ligase-like"/>
    <property type="match status" value="1"/>
</dbReference>
<dbReference type="InterPro" id="IPR001242">
    <property type="entry name" value="Condensation_dom"/>
</dbReference>
<dbReference type="InterPro" id="IPR036736">
    <property type="entry name" value="ACP-like_sf"/>
</dbReference>
<dbReference type="GO" id="GO:0031177">
    <property type="term" value="F:phosphopantetheine binding"/>
    <property type="evidence" value="ECO:0007669"/>
    <property type="project" value="InterPro"/>
</dbReference>
<dbReference type="PROSITE" id="PS00455">
    <property type="entry name" value="AMP_BINDING"/>
    <property type="match status" value="2"/>
</dbReference>
<dbReference type="Proteomes" id="UP000515563">
    <property type="component" value="Chromosome"/>
</dbReference>
<dbReference type="InterPro" id="IPR020845">
    <property type="entry name" value="AMP-binding_CS"/>
</dbReference>
<evidence type="ECO:0000313" key="8">
    <source>
        <dbReference type="EMBL" id="QNE17032.1"/>
    </source>
</evidence>
<dbReference type="PROSITE" id="PS00012">
    <property type="entry name" value="PHOSPHOPANTETHEINE"/>
    <property type="match status" value="2"/>
</dbReference>
<comment type="similarity">
    <text evidence="2">Belongs to the ATP-dependent AMP-binding enzyme family.</text>
</comment>
<dbReference type="GO" id="GO:0043041">
    <property type="term" value="P:amino acid activation for nonribosomal peptide biosynthetic process"/>
    <property type="evidence" value="ECO:0007669"/>
    <property type="project" value="TreeGrafter"/>
</dbReference>
<dbReference type="PROSITE" id="PS50075">
    <property type="entry name" value="CARRIER"/>
    <property type="match status" value="3"/>
</dbReference>
<dbReference type="InterPro" id="IPR023213">
    <property type="entry name" value="CAT-like_dom_sf"/>
</dbReference>
<dbReference type="Pfam" id="PF13193">
    <property type="entry name" value="AMP-binding_C"/>
    <property type="match status" value="3"/>
</dbReference>
<dbReference type="InterPro" id="IPR025110">
    <property type="entry name" value="AMP-bd_C"/>
</dbReference>
<dbReference type="RefSeq" id="WP_185445867.1">
    <property type="nucleotide sequence ID" value="NZ_CP043661.1"/>
</dbReference>
<dbReference type="InterPro" id="IPR006162">
    <property type="entry name" value="Ppantetheine_attach_site"/>
</dbReference>
<keyword evidence="9" id="KW-1185">Reference proteome</keyword>
<feature type="domain" description="Carrier" evidence="7">
    <location>
        <begin position="988"/>
        <end position="1062"/>
    </location>
</feature>
<accession>A0A7G6WSR7</accession>
<dbReference type="GO" id="GO:0072330">
    <property type="term" value="P:monocarboxylic acid biosynthetic process"/>
    <property type="evidence" value="ECO:0007669"/>
    <property type="project" value="UniProtKB-ARBA"/>
</dbReference>
<evidence type="ECO:0000256" key="6">
    <source>
        <dbReference type="ARBA" id="ARBA00023194"/>
    </source>
</evidence>
<dbReference type="FunFam" id="3.30.300.30:FF:000010">
    <property type="entry name" value="Enterobactin synthetase component F"/>
    <property type="match status" value="2"/>
</dbReference>
<dbReference type="FunFam" id="3.40.50.12780:FF:000012">
    <property type="entry name" value="Non-ribosomal peptide synthetase"/>
    <property type="match status" value="2"/>
</dbReference>
<dbReference type="SUPFAM" id="SSF52777">
    <property type="entry name" value="CoA-dependent acyltransferases"/>
    <property type="match status" value="8"/>
</dbReference>
<dbReference type="SMART" id="SM00823">
    <property type="entry name" value="PKS_PP"/>
    <property type="match status" value="3"/>
</dbReference>
<dbReference type="PANTHER" id="PTHR45527:SF1">
    <property type="entry name" value="FATTY ACID SYNTHASE"/>
    <property type="match status" value="1"/>
</dbReference>
<organism evidence="8 9">
    <name type="scientific">Kribbella qitaiheensis</name>
    <dbReference type="NCBI Taxonomy" id="1544730"/>
    <lineage>
        <taxon>Bacteria</taxon>
        <taxon>Bacillati</taxon>
        <taxon>Actinomycetota</taxon>
        <taxon>Actinomycetes</taxon>
        <taxon>Propionibacteriales</taxon>
        <taxon>Kribbellaceae</taxon>
        <taxon>Kribbella</taxon>
    </lineage>
</organism>
<dbReference type="FunFam" id="3.40.50.980:FF:000001">
    <property type="entry name" value="Non-ribosomal peptide synthetase"/>
    <property type="match status" value="3"/>
</dbReference>
<reference evidence="9" key="1">
    <citation type="submission" date="2019-09" db="EMBL/GenBank/DDBJ databases">
        <title>Antimicrobial potential of Antarctic Bacteria.</title>
        <authorList>
            <person name="Benaud N."/>
            <person name="Edwards R.J."/>
            <person name="Ferrari B.C."/>
        </authorList>
    </citation>
    <scope>NUCLEOTIDE SEQUENCE [LARGE SCALE GENOMIC DNA]</scope>
    <source>
        <strain evidence="9">SPB151</strain>
    </source>
</reference>
<sequence>MRSWGVTPAQEAMYLAQELAPDQPNNVAIIWDVAGDLDPDLLAVALRRAVAEVGPLTVSFVRDDTQVRQVARDPGEWSPFFLDVSDVSDPSADAHDFVRAQVSRKFDLARDLLLRLGAVRLSSTRSLVVLVFHHIVTDAFGVINLLSQRVAELYTALNTGQPAPALPVAEVAVAVDKDSDYRASSRFTKDEEFWVAYLAAESAPARLPAGVLPPKVTDSIQIADEVRGWDDLSEPLGMISATRAVPAAVAEQWAAAADSSGSSVANLLVAASVAFFGSLSDSSRPLFSFTVNNRLAATRRAPGLLSNILPLRVEIPRRGTLAQLAEAIVGERRSLLRHATHQLSLIQRATGQAGAARSPFGPIVNVIPQIEGLQLGDCRARFVGGAFGALDEVMVSTYDDGQPGSDLYVRFDAPAAFYSGGDVAALADRFAAFLEIAMADPRAEVADLTDVDATERAEVLATSRGQQVSRSGSTLTELLDQQAAATPDAVAVRFEDTSLTYRELAERGGRLARLLAAEGAGPEEFVAVAIPRSLELVVALVAILKAGGAYLPVDPDYPDTRIEMMLNDADPALLLTTQALADRLPQTDTTPLVIDGVDLDDGPVLDVPVAGSNPAYVIYTSGSTGRPKGVVVSHAAIVNRLLWMQDQYGLDAADRVLQKTSSSFDVSVWEFFWPLITGATLVVARPDGQRDPFYLAELIDREQVTTLHFVPSMLAEFLRVEHTASVSSLRRVVCSGEALPPDLAERFHQVVGGVPLYNLYGPTEAAVDVTSWECVPGATVVPIGQPIWNTELYVLDSSLRLVPPGVTGDLYIAGEGLARGYNGRAVLTAERFVPCPFGAAGTRMYRTGDLARWNADGELEFGGRADQQVKVRGFRVEPVEIEASLTQHGGVAQATVIARETRDVADGAQLVAYVIPVAAGGIGNADGDLDFRAGLTAGELRTFLAARLPGHLVPAAFVFLDRLPLTGSGKLDRSALPAPEFAGEPFRAPRTSDERALAEVFAEVLGLARVGLDSDFFTIGGDSIRAIQVVSGARACGLVVSPRDVFERRTVAALAEGVGQQAEHQVLDELDGGGVGWMPLPPMARLVAERGPGLDGLTQWLLLQVPTEVTGEELVVALGSLLDCHDILRAWPADGGLVVRPAGTIDAEKLLTRVRWDGDWDSGSWTARLEAEAAAAVRRIDAAAGIMLQAVWFEAADGGPARLLLAAHHLIVDGVSWRVLLPDLAAAWRAARAGTELALPAVTTSVRRWLHALDEEAMRPARTAELALWKDVLEGPTMPVGSRPLDPDVDLTETAKTIRVQVPVELTSTLLNSVTTAFRCGVDDVLLAGLVLALRKRQGAGRGADAAVIRLEGHGREEEVAPGADLSRTVGWFTTLHPVRLDVSKIDIADAVSGGKAAATALMAVKEQLRAVPDKGIGYSLLRFANPETAAVLRQYPADEIGFNYLGRFAFADSLDGGWPLAPERPELVATPSPDMPLLSALELNAVVTTGAEGEQLTALFTFAAGVIAEDEVDQLAELWVAALQGLAKNVQNGGRGITPSDVSLVAVTQRELNTWQDRYGDIADVWPLTPLQSGLLFHSMLAGTAFDAYQTQFVFRLAGRVEPAALQAAAQAMLDRHPNLRTAFVPIFTGDKVQVPVDGLQVPWRSVDLRGATDRDDQFERILAEERDTHFDPAVPPLLRFTLVILEPDRAELVLTAHHVLFDGWSLPLIMQELIRLYGVDAAAVPAGRSYRDFLHWLSRYDREAGARAWAKELEGLQEPTLLSAAITAPELVAPIGGVGQLDVSLSAENAVLLSQRAAEVGVTLNTVVQVGWALVMAELTGRDDVLFGTTVAGRPADLDGVDAMIGLFINTVPVRVRCTPGDSLAELLNRVQNAQAALLDHNQYGLGDIQRSTGLSTLFDTLVVFESFPVDRAGLTEATASSGIVVTGIRPHASTHYALTLLAAADPQLRLTFQYQRDVLDEVGAGRIAARLSRVLQQLAADPRTAVREIDVLAEDERDHLIRVVNDTAVDLPDVTVPDLLVQQALRTPDAIAVEAVGRSLTYRELHRQANLLAHELINRGVGPDSVVAVALPRTVELLVGLLGVVKAGAAYLPVDPNYPSQRVATALASTRPMLLVTDAETDALIPDTDVPWLYLEDVLSAAGGRDSDPTDLDRIRPLRSDNLAYVLTTSGTTGTPKSVAQTQRVLVNSVLRMCDYLAEPLGSKLLSGTSVGFDISVWELFATLCSGGCVELVRDVLVVGERDRWRGGVISTVPSAFAELVDQVGARLEVGTVVLGGEVLTTALIERARAVLPDLRIINTYGPSETFYTTAFTLEPGQEWTQGASLPIGGPLGNMQLYLLGPGLKPVPPGTLGELYSAGSGVARGYYGLPGLTAERFVPNPFGEPGARMYRTGDKARWTPEGELEFVGRVDHQIKIRGFRIEPAEIEYALAAHAAVRQAVVIAREDQPGDVRLVAYVTPESKDAAPVVEELRALVGSRLPAYMVPAAVVVLAALPLTPNGKLDRSALPEPEFEGGVYRAPSTPQEEVLCGLFADVLGVERVGVDDDFFALGGHSLLATRLVARARTVLGVEIPIRAVFAQPMVAGLAAELSSSTGARLDLRPAVRPDPLPLSFAQQRLWFIDRFEGPSSTYNIPQLLRFSGELDTAALRAALGDVVTRHEALRTVFGEIDGLPYQLVIDPQDVQLSWEDRGRIEPDAEAAAVSSAASYRFDLSLDLPLRACVFQSGVDQHVLVLVIHHVAADGGSMAPLARDLSVAYRARVGGVVPAWADLRVQYADYALWQRELLGEESDPGSLLSMQAGYWRGELEGIPQPLPLPTDRSRPAVTNYRGGIVDFTLSGEVLAGVEELARARGVTVSMVFQAALAVLLHRLGSGDDVTIGSPIAGRTDDGLSDLIGFFVNTWVLRVQLVPERGFEAVLDGVREKALAAYDNQDLPFERLVELLRPERSTAHHPLFQVMFAWQNNVRPELDLPGADVSVEPVTTGTSKFDLFFNLSPDDSGRAVVGGIEYAADLFDRASVEQIAERFVRVVEQVVTDPAIRVGTVDVLSSGERDRLIRGWNDTAVDVGPATVPALFARQAQNAPEAIALSYGEESASYGELNRRANRLTHWLIEQGVKPEARVAVLLPRSIDLVVALLAVLKAGGSYVPVDPDYPAARVEFVVSDCEPVLVLDAQRLAEAELAGCSDEDPQVAVSLSNTAYAIYTSGSTGTPKGVVIEHGALVNFLVSMQDRFQLTSNDRLLAVTTVAFDIAGLELFLPLLAGAGVVLADKEQVAQPSVVFDLIERSGVTIMQATPSLWQMLVTHDPARLAGLRVLTGGEALPAPLAEAVGKHAAQVTNLYGPTETTIWSTVADVVPGVSPTIGHPIGNTQVFVLDDSLQPVPAGVPGDLWIAGDGVARGYYGRPGLTAERFVANPFGVPGARMYRTGDKVRWSTAGELEFVGRADHQIKIRGFRVEPAEIEHALAGHPAVGQAVVIAREDQPGDVRLVAYVTPADEGSAPVVEELRAVVGGRLPAYMVPSAIVVLAALPLTPNGKLDRVALPRPEFGGGAYRAPCSPQEELLCGLFAEVLGVERVGVDDDFFALGGHSLLATRFVARARIVLGVEIPIRTVFAAPTVAGLALRCKDLSASVRKPLRRMTER</sequence>
<dbReference type="GO" id="GO:0005829">
    <property type="term" value="C:cytosol"/>
    <property type="evidence" value="ECO:0007669"/>
    <property type="project" value="TreeGrafter"/>
</dbReference>
<evidence type="ECO:0000256" key="1">
    <source>
        <dbReference type="ARBA" id="ARBA00001957"/>
    </source>
</evidence>
<dbReference type="InterPro" id="IPR020806">
    <property type="entry name" value="PKS_PP-bd"/>
</dbReference>